<gene>
    <name evidence="2" type="ORF">LCGC14_1702440</name>
</gene>
<comment type="caution">
    <text evidence="2">The sequence shown here is derived from an EMBL/GenBank/DDBJ whole genome shotgun (WGS) entry which is preliminary data.</text>
</comment>
<reference evidence="2" key="1">
    <citation type="journal article" date="2015" name="Nature">
        <title>Complex archaea that bridge the gap between prokaryotes and eukaryotes.</title>
        <authorList>
            <person name="Spang A."/>
            <person name="Saw J.H."/>
            <person name="Jorgensen S.L."/>
            <person name="Zaremba-Niedzwiedzka K."/>
            <person name="Martijn J."/>
            <person name="Lind A.E."/>
            <person name="van Eijk R."/>
            <person name="Schleper C."/>
            <person name="Guy L."/>
            <person name="Ettema T.J."/>
        </authorList>
    </citation>
    <scope>NUCLEOTIDE SEQUENCE</scope>
</reference>
<dbReference type="AlphaFoldDB" id="A0A0F9I555"/>
<evidence type="ECO:0000313" key="2">
    <source>
        <dbReference type="EMBL" id="KKM14804.1"/>
    </source>
</evidence>
<keyword evidence="1" id="KW-1133">Transmembrane helix</keyword>
<sequence>MIKIFLVWIIGAIVAALFQTWQEIEFESTLAHITYIAILTSQGALMGIFLMKTLLERKARN</sequence>
<keyword evidence="1" id="KW-0812">Transmembrane</keyword>
<dbReference type="EMBL" id="LAZR01015062">
    <property type="protein sequence ID" value="KKM14804.1"/>
    <property type="molecule type" value="Genomic_DNA"/>
</dbReference>
<proteinExistence type="predicted"/>
<feature type="transmembrane region" description="Helical" evidence="1">
    <location>
        <begin position="30"/>
        <end position="51"/>
    </location>
</feature>
<keyword evidence="1" id="KW-0472">Membrane</keyword>
<evidence type="ECO:0000256" key="1">
    <source>
        <dbReference type="SAM" id="Phobius"/>
    </source>
</evidence>
<organism evidence="2">
    <name type="scientific">marine sediment metagenome</name>
    <dbReference type="NCBI Taxonomy" id="412755"/>
    <lineage>
        <taxon>unclassified sequences</taxon>
        <taxon>metagenomes</taxon>
        <taxon>ecological metagenomes</taxon>
    </lineage>
</organism>
<protein>
    <submittedName>
        <fullName evidence="2">Uncharacterized protein</fullName>
    </submittedName>
</protein>
<accession>A0A0F9I555</accession>
<name>A0A0F9I555_9ZZZZ</name>